<evidence type="ECO:0000313" key="3">
    <source>
        <dbReference type="Proteomes" id="UP001054945"/>
    </source>
</evidence>
<feature type="compositionally biased region" description="Basic and acidic residues" evidence="1">
    <location>
        <begin position="33"/>
        <end position="48"/>
    </location>
</feature>
<sequence>MKPEESHRHRWLSGNRGPAHRRASTTSTSTFKENGREKKEPRIVKDTKNNNNNNNKNNNPPRKLTRKRNNSPERHEFDDAQGVQGLQDQHAAPGLLEEGLHLRRLARPPPKSRVSPLPSPPPLPRPDIIRYAVSARCGQLRHSPGMTATGFS</sequence>
<dbReference type="EMBL" id="BPLR01011395">
    <property type="protein sequence ID" value="GIY46289.1"/>
    <property type="molecule type" value="Genomic_DNA"/>
</dbReference>
<gene>
    <name evidence="2" type="ORF">CEXT_506811</name>
</gene>
<feature type="compositionally biased region" description="Pro residues" evidence="1">
    <location>
        <begin position="107"/>
        <end position="125"/>
    </location>
</feature>
<reference evidence="2 3" key="1">
    <citation type="submission" date="2021-06" db="EMBL/GenBank/DDBJ databases">
        <title>Caerostris extrusa draft genome.</title>
        <authorList>
            <person name="Kono N."/>
            <person name="Arakawa K."/>
        </authorList>
    </citation>
    <scope>NUCLEOTIDE SEQUENCE [LARGE SCALE GENOMIC DNA]</scope>
</reference>
<dbReference type="Proteomes" id="UP001054945">
    <property type="component" value="Unassembled WGS sequence"/>
</dbReference>
<evidence type="ECO:0000256" key="1">
    <source>
        <dbReference type="SAM" id="MobiDB-lite"/>
    </source>
</evidence>
<feature type="region of interest" description="Disordered" evidence="1">
    <location>
        <begin position="1"/>
        <end position="127"/>
    </location>
</feature>
<keyword evidence="3" id="KW-1185">Reference proteome</keyword>
<dbReference type="AlphaFoldDB" id="A0AAV4TKM2"/>
<name>A0AAV4TKM2_CAEEX</name>
<proteinExistence type="predicted"/>
<accession>A0AAV4TKM2</accession>
<protein>
    <submittedName>
        <fullName evidence="2">Uncharacterized protein</fullName>
    </submittedName>
</protein>
<feature type="compositionally biased region" description="Low complexity" evidence="1">
    <location>
        <begin position="49"/>
        <end position="62"/>
    </location>
</feature>
<comment type="caution">
    <text evidence="2">The sequence shown here is derived from an EMBL/GenBank/DDBJ whole genome shotgun (WGS) entry which is preliminary data.</text>
</comment>
<evidence type="ECO:0000313" key="2">
    <source>
        <dbReference type="EMBL" id="GIY46289.1"/>
    </source>
</evidence>
<organism evidence="2 3">
    <name type="scientific">Caerostris extrusa</name>
    <name type="common">Bark spider</name>
    <name type="synonym">Caerostris bankana</name>
    <dbReference type="NCBI Taxonomy" id="172846"/>
    <lineage>
        <taxon>Eukaryota</taxon>
        <taxon>Metazoa</taxon>
        <taxon>Ecdysozoa</taxon>
        <taxon>Arthropoda</taxon>
        <taxon>Chelicerata</taxon>
        <taxon>Arachnida</taxon>
        <taxon>Araneae</taxon>
        <taxon>Araneomorphae</taxon>
        <taxon>Entelegynae</taxon>
        <taxon>Araneoidea</taxon>
        <taxon>Araneidae</taxon>
        <taxon>Caerostris</taxon>
    </lineage>
</organism>